<comment type="caution">
    <text evidence="3">The sequence shown here is derived from an EMBL/GenBank/DDBJ whole genome shotgun (WGS) entry which is preliminary data.</text>
</comment>
<organism evidence="3 4">
    <name type="scientific">Tetrabaena socialis</name>
    <dbReference type="NCBI Taxonomy" id="47790"/>
    <lineage>
        <taxon>Eukaryota</taxon>
        <taxon>Viridiplantae</taxon>
        <taxon>Chlorophyta</taxon>
        <taxon>core chlorophytes</taxon>
        <taxon>Chlorophyceae</taxon>
        <taxon>CS clade</taxon>
        <taxon>Chlamydomonadales</taxon>
        <taxon>Tetrabaenaceae</taxon>
        <taxon>Tetrabaena</taxon>
    </lineage>
</organism>
<proteinExistence type="predicted"/>
<feature type="region of interest" description="Disordered" evidence="1">
    <location>
        <begin position="87"/>
        <end position="164"/>
    </location>
</feature>
<evidence type="ECO:0000256" key="2">
    <source>
        <dbReference type="SAM" id="Phobius"/>
    </source>
</evidence>
<sequence>MAGTIFGCGVRGLPAWYQALTAVLLAASLVLMWCTHLVDPGVLPPRDDRDPVIVALETGEGNVRNRARYGKDERGTWIRTMSVAEWAAEREQEREQGRERGLDREQGREPESQGRQQQGELWEGRQRLKQRSHHEARNGSQRPAGSCAPAAPAPPAAPGGGAGGDLEAGPAYVVLPPGAVVPPAGGAQPPYVAVDESAAPSSAPPPAVAKGSVVVSKYCSTCNIWRPARGHHCRVCGYCMVCEEGARG</sequence>
<evidence type="ECO:0008006" key="5">
    <source>
        <dbReference type="Google" id="ProtNLM"/>
    </source>
</evidence>
<accession>A0A2J7ZTF6</accession>
<protein>
    <recommendedName>
        <fullName evidence="5">Protein S-acyltransferase</fullName>
    </recommendedName>
</protein>
<evidence type="ECO:0000313" key="4">
    <source>
        <dbReference type="Proteomes" id="UP000236333"/>
    </source>
</evidence>
<dbReference type="OrthoDB" id="4096362at2759"/>
<name>A0A2J7ZTF6_9CHLO</name>
<gene>
    <name evidence="3" type="ORF">TSOC_010376</name>
</gene>
<keyword evidence="4" id="KW-1185">Reference proteome</keyword>
<feature type="transmembrane region" description="Helical" evidence="2">
    <location>
        <begin position="15"/>
        <end position="38"/>
    </location>
</feature>
<reference evidence="3 4" key="1">
    <citation type="journal article" date="2017" name="Mol. Biol. Evol.">
        <title>The 4-celled Tetrabaena socialis nuclear genome reveals the essential components for genetic control of cell number at the origin of multicellularity in the volvocine lineage.</title>
        <authorList>
            <person name="Featherston J."/>
            <person name="Arakaki Y."/>
            <person name="Hanschen E.R."/>
            <person name="Ferris P.J."/>
            <person name="Michod R.E."/>
            <person name="Olson B.J.S.C."/>
            <person name="Nozaki H."/>
            <person name="Durand P.M."/>
        </authorList>
    </citation>
    <scope>NUCLEOTIDE SEQUENCE [LARGE SCALE GENOMIC DNA]</scope>
    <source>
        <strain evidence="3 4">NIES-571</strain>
    </source>
</reference>
<evidence type="ECO:0000313" key="3">
    <source>
        <dbReference type="EMBL" id="PNH03553.1"/>
    </source>
</evidence>
<dbReference type="AlphaFoldDB" id="A0A2J7ZTF6"/>
<feature type="compositionally biased region" description="Basic and acidic residues" evidence="1">
    <location>
        <begin position="87"/>
        <end position="112"/>
    </location>
</feature>
<dbReference type="PROSITE" id="PS50216">
    <property type="entry name" value="DHHC"/>
    <property type="match status" value="1"/>
</dbReference>
<evidence type="ECO:0000256" key="1">
    <source>
        <dbReference type="SAM" id="MobiDB-lite"/>
    </source>
</evidence>
<keyword evidence="2" id="KW-1133">Transmembrane helix</keyword>
<dbReference type="Proteomes" id="UP000236333">
    <property type="component" value="Unassembled WGS sequence"/>
</dbReference>
<keyword evidence="2" id="KW-0472">Membrane</keyword>
<keyword evidence="2" id="KW-0812">Transmembrane</keyword>
<dbReference type="EMBL" id="PGGS01000490">
    <property type="protein sequence ID" value="PNH03553.1"/>
    <property type="molecule type" value="Genomic_DNA"/>
</dbReference>